<dbReference type="SMART" id="SM00228">
    <property type="entry name" value="PDZ"/>
    <property type="match status" value="1"/>
</dbReference>
<dbReference type="InterPro" id="IPR041489">
    <property type="entry name" value="PDZ_6"/>
</dbReference>
<evidence type="ECO:0000256" key="1">
    <source>
        <dbReference type="SAM" id="SignalP"/>
    </source>
</evidence>
<proteinExistence type="predicted"/>
<feature type="chain" id="PRO_5031560290" description="PDZ domain-containing protein" evidence="1">
    <location>
        <begin position="25"/>
        <end position="155"/>
    </location>
</feature>
<evidence type="ECO:0000313" key="3">
    <source>
        <dbReference type="EMBL" id="CAE0727901.1"/>
    </source>
</evidence>
<dbReference type="EMBL" id="HBIX01031121">
    <property type="protein sequence ID" value="CAE0727901.1"/>
    <property type="molecule type" value="Transcribed_RNA"/>
</dbReference>
<name>A0A7S4EPU1_9STRA</name>
<feature type="domain" description="PDZ" evidence="2">
    <location>
        <begin position="74"/>
        <end position="139"/>
    </location>
</feature>
<evidence type="ECO:0000259" key="2">
    <source>
        <dbReference type="PROSITE" id="PS50106"/>
    </source>
</evidence>
<dbReference type="Pfam" id="PF17820">
    <property type="entry name" value="PDZ_6"/>
    <property type="match status" value="1"/>
</dbReference>
<dbReference type="SUPFAM" id="SSF50156">
    <property type="entry name" value="PDZ domain-like"/>
    <property type="match status" value="1"/>
</dbReference>
<organism evidence="3">
    <name type="scientific">Pseudo-nitzschia australis</name>
    <dbReference type="NCBI Taxonomy" id="44445"/>
    <lineage>
        <taxon>Eukaryota</taxon>
        <taxon>Sar</taxon>
        <taxon>Stramenopiles</taxon>
        <taxon>Ochrophyta</taxon>
        <taxon>Bacillariophyta</taxon>
        <taxon>Bacillariophyceae</taxon>
        <taxon>Bacillariophycidae</taxon>
        <taxon>Bacillariales</taxon>
        <taxon>Bacillariaceae</taxon>
        <taxon>Pseudo-nitzschia</taxon>
    </lineage>
</organism>
<feature type="signal peptide" evidence="1">
    <location>
        <begin position="1"/>
        <end position="24"/>
    </location>
</feature>
<protein>
    <recommendedName>
        <fullName evidence="2">PDZ domain-containing protein</fullName>
    </recommendedName>
</protein>
<sequence length="155" mass="17085">MKNIFYVSIVFLVFGILLPCCCDAWVPLSRSSYAPRLAWRLPTNRRYKICNNMIGTGFSFEDGEQILVSVQKPFGIVLEQGGDTNSIDENATNDDQIVVTEVDPNGSVGRAGVRTGDVLVAVQNASTISADLTEVLDFIANKCPRVVNLRFQRPN</sequence>
<dbReference type="PROSITE" id="PS50106">
    <property type="entry name" value="PDZ"/>
    <property type="match status" value="1"/>
</dbReference>
<accession>A0A7S4EPU1</accession>
<dbReference type="InterPro" id="IPR036034">
    <property type="entry name" value="PDZ_sf"/>
</dbReference>
<gene>
    <name evidence="3" type="ORF">PAUS00366_LOCUS20685</name>
</gene>
<dbReference type="Gene3D" id="2.30.42.10">
    <property type="match status" value="1"/>
</dbReference>
<reference evidence="3" key="1">
    <citation type="submission" date="2021-01" db="EMBL/GenBank/DDBJ databases">
        <authorList>
            <person name="Corre E."/>
            <person name="Pelletier E."/>
            <person name="Niang G."/>
            <person name="Scheremetjew M."/>
            <person name="Finn R."/>
            <person name="Kale V."/>
            <person name="Holt S."/>
            <person name="Cochrane G."/>
            <person name="Meng A."/>
            <person name="Brown T."/>
            <person name="Cohen L."/>
        </authorList>
    </citation>
    <scope>NUCLEOTIDE SEQUENCE</scope>
    <source>
        <strain evidence="3">10249 10 AB</strain>
    </source>
</reference>
<dbReference type="InterPro" id="IPR001478">
    <property type="entry name" value="PDZ"/>
</dbReference>
<dbReference type="AlphaFoldDB" id="A0A7S4EPU1"/>
<keyword evidence="1" id="KW-0732">Signal</keyword>